<evidence type="ECO:0000313" key="1">
    <source>
        <dbReference type="EMBL" id="MBM3318818.1"/>
    </source>
</evidence>
<feature type="non-terminal residue" evidence="1">
    <location>
        <position position="47"/>
    </location>
</feature>
<dbReference type="EMBL" id="VGIY01000499">
    <property type="protein sequence ID" value="MBM3318818.1"/>
    <property type="molecule type" value="Genomic_DNA"/>
</dbReference>
<comment type="caution">
    <text evidence="1">The sequence shown here is derived from an EMBL/GenBank/DDBJ whole genome shotgun (WGS) entry which is preliminary data.</text>
</comment>
<reference evidence="1" key="1">
    <citation type="submission" date="2019-03" db="EMBL/GenBank/DDBJ databases">
        <title>Lake Tanganyika Metagenome-Assembled Genomes (MAGs).</title>
        <authorList>
            <person name="Tran P."/>
        </authorList>
    </citation>
    <scope>NUCLEOTIDE SEQUENCE</scope>
    <source>
        <strain evidence="1">M_DeepCast_400m_m2_100</strain>
    </source>
</reference>
<gene>
    <name evidence="1" type="ORF">FJY75_13295</name>
</gene>
<accession>A0A937XAD4</accession>
<protein>
    <submittedName>
        <fullName evidence="1">Uncharacterized protein</fullName>
    </submittedName>
</protein>
<sequence>MTTAGVSFGDLLLINGLRRVRLRGGVGPLAGDDLDLTPAADRGQVID</sequence>
<dbReference type="AlphaFoldDB" id="A0A937XAD4"/>
<evidence type="ECO:0000313" key="2">
    <source>
        <dbReference type="Proteomes" id="UP000748308"/>
    </source>
</evidence>
<organism evidence="1 2">
    <name type="scientific">Eiseniibacteriota bacterium</name>
    <dbReference type="NCBI Taxonomy" id="2212470"/>
    <lineage>
        <taxon>Bacteria</taxon>
        <taxon>Candidatus Eiseniibacteriota</taxon>
    </lineage>
</organism>
<name>A0A937XAD4_UNCEI</name>
<dbReference type="Proteomes" id="UP000748308">
    <property type="component" value="Unassembled WGS sequence"/>
</dbReference>
<proteinExistence type="predicted"/>